<dbReference type="EMBL" id="JANBUW010000032">
    <property type="protein sequence ID" value="KAJ2850454.1"/>
    <property type="molecule type" value="Genomic_DNA"/>
</dbReference>
<gene>
    <name evidence="2" type="ORF">IWW36_001892</name>
</gene>
<evidence type="ECO:0000256" key="1">
    <source>
        <dbReference type="SAM" id="SignalP"/>
    </source>
</evidence>
<reference evidence="2" key="1">
    <citation type="submission" date="2022-07" db="EMBL/GenBank/DDBJ databases">
        <title>Phylogenomic reconstructions and comparative analyses of Kickxellomycotina fungi.</title>
        <authorList>
            <person name="Reynolds N.K."/>
            <person name="Stajich J.E."/>
            <person name="Barry K."/>
            <person name="Grigoriev I.V."/>
            <person name="Crous P."/>
            <person name="Smith M.E."/>
        </authorList>
    </citation>
    <scope>NUCLEOTIDE SEQUENCE</scope>
    <source>
        <strain evidence="2">NRRL 1566</strain>
    </source>
</reference>
<dbReference type="OrthoDB" id="5561444at2759"/>
<evidence type="ECO:0000313" key="3">
    <source>
        <dbReference type="Proteomes" id="UP001139887"/>
    </source>
</evidence>
<protein>
    <submittedName>
        <fullName evidence="2">Uncharacterized protein</fullName>
    </submittedName>
</protein>
<comment type="caution">
    <text evidence="2">The sequence shown here is derived from an EMBL/GenBank/DDBJ whole genome shotgun (WGS) entry which is preliminary data.</text>
</comment>
<dbReference type="AlphaFoldDB" id="A0A9W8M1K1"/>
<feature type="chain" id="PRO_5040859259" evidence="1">
    <location>
        <begin position="17"/>
        <end position="254"/>
    </location>
</feature>
<keyword evidence="3" id="KW-1185">Reference proteome</keyword>
<feature type="signal peptide" evidence="1">
    <location>
        <begin position="1"/>
        <end position="16"/>
    </location>
</feature>
<dbReference type="Proteomes" id="UP001139887">
    <property type="component" value="Unassembled WGS sequence"/>
</dbReference>
<name>A0A9W8M1K1_9FUNG</name>
<proteinExistence type="predicted"/>
<accession>A0A9W8M1K1</accession>
<keyword evidence="1" id="KW-0732">Signal</keyword>
<evidence type="ECO:0000313" key="2">
    <source>
        <dbReference type="EMBL" id="KAJ2850454.1"/>
    </source>
</evidence>
<organism evidence="2 3">
    <name type="scientific">Coemansia brasiliensis</name>
    <dbReference type="NCBI Taxonomy" id="2650707"/>
    <lineage>
        <taxon>Eukaryota</taxon>
        <taxon>Fungi</taxon>
        <taxon>Fungi incertae sedis</taxon>
        <taxon>Zoopagomycota</taxon>
        <taxon>Kickxellomycotina</taxon>
        <taxon>Kickxellomycetes</taxon>
        <taxon>Kickxellales</taxon>
        <taxon>Kickxellaceae</taxon>
        <taxon>Coemansia</taxon>
    </lineage>
</organism>
<sequence length="254" mass="26607">MYVATAIFTIFALASAQEVGFTDGDSVVAGPNAISNPNVNNGWQADSSLFSNAGFGGSAASGPQVFNDVVGSSFTHVNTNTAIKDNLVNNPSASFVSGNDGWTANGDRNQLGPVQNGFGAFHKRGNVVFANNHHQVGSQITHAVSPQPVVLAYAKRGGDVVFGETHHQVNTQAVRPVGVPLHHARPLPLAPAFVKRNSVVITNNHPAEFVPEVISHPGFVGIQHVVPAVEFHAPAQPVRAEANGQKATIVQNHA</sequence>